<reference evidence="2 3" key="1">
    <citation type="journal article" date="2016" name="Nat. Commun.">
        <title>Extremotolerant tardigrade genome and improved radiotolerance of human cultured cells by tardigrade-unique protein.</title>
        <authorList>
            <person name="Hashimoto T."/>
            <person name="Horikawa D.D."/>
            <person name="Saito Y."/>
            <person name="Kuwahara H."/>
            <person name="Kozuka-Hata H."/>
            <person name="Shin-I T."/>
            <person name="Minakuchi Y."/>
            <person name="Ohishi K."/>
            <person name="Motoyama A."/>
            <person name="Aizu T."/>
            <person name="Enomoto A."/>
            <person name="Kondo K."/>
            <person name="Tanaka S."/>
            <person name="Hara Y."/>
            <person name="Koshikawa S."/>
            <person name="Sagara H."/>
            <person name="Miura T."/>
            <person name="Yokobori S."/>
            <person name="Miyagawa K."/>
            <person name="Suzuki Y."/>
            <person name="Kubo T."/>
            <person name="Oyama M."/>
            <person name="Kohara Y."/>
            <person name="Fujiyama A."/>
            <person name="Arakawa K."/>
            <person name="Katayama T."/>
            <person name="Toyoda A."/>
            <person name="Kunieda T."/>
        </authorList>
    </citation>
    <scope>NUCLEOTIDE SEQUENCE [LARGE SCALE GENOMIC DNA]</scope>
    <source>
        <strain evidence="2 3">YOKOZUNA-1</strain>
    </source>
</reference>
<gene>
    <name evidence="2" type="primary">RvY_15039-1</name>
    <name evidence="2" type="synonym">RvY_15039.1</name>
    <name evidence="2" type="ORF">RvY_15039</name>
</gene>
<accession>A0A1D1VYB6</accession>
<evidence type="ECO:0000313" key="3">
    <source>
        <dbReference type="Proteomes" id="UP000186922"/>
    </source>
</evidence>
<dbReference type="InterPro" id="IPR013809">
    <property type="entry name" value="ENTH"/>
</dbReference>
<name>A0A1D1VYB6_RAMVA</name>
<dbReference type="AlphaFoldDB" id="A0A1D1VYB6"/>
<dbReference type="SUPFAM" id="SSF48464">
    <property type="entry name" value="ENTH/VHS domain"/>
    <property type="match status" value="1"/>
</dbReference>
<comment type="caution">
    <text evidence="2">The sequence shown here is derived from an EMBL/GenBank/DDBJ whole genome shotgun (WGS) entry which is preliminary data.</text>
</comment>
<organism evidence="2 3">
    <name type="scientific">Ramazzottius varieornatus</name>
    <name type="common">Water bear</name>
    <name type="synonym">Tardigrade</name>
    <dbReference type="NCBI Taxonomy" id="947166"/>
    <lineage>
        <taxon>Eukaryota</taxon>
        <taxon>Metazoa</taxon>
        <taxon>Ecdysozoa</taxon>
        <taxon>Tardigrada</taxon>
        <taxon>Eutardigrada</taxon>
        <taxon>Parachela</taxon>
        <taxon>Hypsibioidea</taxon>
        <taxon>Ramazzottiidae</taxon>
        <taxon>Ramazzottius</taxon>
    </lineage>
</organism>
<dbReference type="InterPro" id="IPR008942">
    <property type="entry name" value="ENTH_VHS"/>
</dbReference>
<feature type="domain" description="ENTH" evidence="1">
    <location>
        <begin position="53"/>
        <end position="187"/>
    </location>
</feature>
<evidence type="ECO:0000313" key="2">
    <source>
        <dbReference type="EMBL" id="GAV04818.1"/>
    </source>
</evidence>
<dbReference type="PROSITE" id="PS50942">
    <property type="entry name" value="ENTH"/>
    <property type="match status" value="1"/>
</dbReference>
<evidence type="ECO:0000259" key="1">
    <source>
        <dbReference type="PROSITE" id="PS50942"/>
    </source>
</evidence>
<proteinExistence type="predicted"/>
<dbReference type="EMBL" id="BDGG01000011">
    <property type="protein sequence ID" value="GAV04818.1"/>
    <property type="molecule type" value="Genomic_DNA"/>
</dbReference>
<dbReference type="Proteomes" id="UP000186922">
    <property type="component" value="Unassembled WGS sequence"/>
</dbReference>
<dbReference type="Gene3D" id="1.25.40.90">
    <property type="match status" value="1"/>
</dbReference>
<dbReference type="Pfam" id="PF01417">
    <property type="entry name" value="ENTH"/>
    <property type="match status" value="1"/>
</dbReference>
<protein>
    <recommendedName>
        <fullName evidence="1">ENTH domain-containing protein</fullName>
    </recommendedName>
</protein>
<keyword evidence="3" id="KW-1185">Reference proteome</keyword>
<sequence length="274" mass="30449">MATWSLTENLEKKVSRCRSCSDLPPGSVKAFALSSSALAERFSEATICYNASNAQIMLDAVRKPVLEATSDGSGLPAESLLVWIAKMTCMPDKDGAAFQLIMMELASNLYNAKEKWRSAYKSLLVLGHLLVNGSAKMRMVAYWNNQARLSIICQLRSFVLDEDGFKRHLEQQLRMRPKIESQRQKDHEIGTNTDATALLQCPVCLAEDKQVSVLAHQGGRENLGGGGMRTYVLQRMPGVFERSVCRMREEVQEISQVIPLTLPSHGSLRSLSLN</sequence>